<comment type="caution">
    <text evidence="2">The sequence shown here is derived from an EMBL/GenBank/DDBJ whole genome shotgun (WGS) entry which is preliminary data.</text>
</comment>
<proteinExistence type="predicted"/>
<keyword evidence="1" id="KW-1133">Transmembrane helix</keyword>
<dbReference type="AlphaFoldDB" id="A0A371E3N6"/>
<keyword evidence="3" id="KW-1185">Reference proteome</keyword>
<feature type="transmembrane region" description="Helical" evidence="1">
    <location>
        <begin position="74"/>
        <end position="94"/>
    </location>
</feature>
<keyword evidence="1" id="KW-0812">Transmembrane</keyword>
<evidence type="ECO:0000313" key="3">
    <source>
        <dbReference type="Proteomes" id="UP000257109"/>
    </source>
</evidence>
<reference evidence="2" key="1">
    <citation type="submission" date="2018-05" db="EMBL/GenBank/DDBJ databases">
        <title>Draft genome of Mucuna pruriens seed.</title>
        <authorList>
            <person name="Nnadi N.E."/>
            <person name="Vos R."/>
            <person name="Hasami M.H."/>
            <person name="Devisetty U.K."/>
            <person name="Aguiy J.C."/>
        </authorList>
    </citation>
    <scope>NUCLEOTIDE SEQUENCE [LARGE SCALE GENOMIC DNA]</scope>
    <source>
        <strain evidence="2">JCA_2017</strain>
    </source>
</reference>
<dbReference type="Proteomes" id="UP000257109">
    <property type="component" value="Unassembled WGS sequence"/>
</dbReference>
<evidence type="ECO:0000256" key="1">
    <source>
        <dbReference type="SAM" id="Phobius"/>
    </source>
</evidence>
<sequence>MHQNLSEMEIFGKLGSFLQLNSGDDNSFLGSCIDVGEGNALTTKTDLEVASSNKVAPIKHKYCMISIKLFGIDLFLDNVVVAMTFFIICIWILLRQHSFLVFLYCHDLSNLCMSLLMILFPSLVIEEGYT</sequence>
<keyword evidence="1" id="KW-0472">Membrane</keyword>
<organism evidence="2 3">
    <name type="scientific">Mucuna pruriens</name>
    <name type="common">Velvet bean</name>
    <name type="synonym">Dolichos pruriens</name>
    <dbReference type="NCBI Taxonomy" id="157652"/>
    <lineage>
        <taxon>Eukaryota</taxon>
        <taxon>Viridiplantae</taxon>
        <taxon>Streptophyta</taxon>
        <taxon>Embryophyta</taxon>
        <taxon>Tracheophyta</taxon>
        <taxon>Spermatophyta</taxon>
        <taxon>Magnoliopsida</taxon>
        <taxon>eudicotyledons</taxon>
        <taxon>Gunneridae</taxon>
        <taxon>Pentapetalae</taxon>
        <taxon>rosids</taxon>
        <taxon>fabids</taxon>
        <taxon>Fabales</taxon>
        <taxon>Fabaceae</taxon>
        <taxon>Papilionoideae</taxon>
        <taxon>50 kb inversion clade</taxon>
        <taxon>NPAAA clade</taxon>
        <taxon>indigoferoid/millettioid clade</taxon>
        <taxon>Phaseoleae</taxon>
        <taxon>Mucuna</taxon>
    </lineage>
</organism>
<feature type="transmembrane region" description="Helical" evidence="1">
    <location>
        <begin position="100"/>
        <end position="125"/>
    </location>
</feature>
<feature type="non-terminal residue" evidence="2">
    <location>
        <position position="130"/>
    </location>
</feature>
<gene>
    <name evidence="2" type="ORF">CR513_61196</name>
</gene>
<accession>A0A371E3N6</accession>
<dbReference type="EMBL" id="QJKJ01016697">
    <property type="protein sequence ID" value="RDX60644.1"/>
    <property type="molecule type" value="Genomic_DNA"/>
</dbReference>
<evidence type="ECO:0000313" key="2">
    <source>
        <dbReference type="EMBL" id="RDX60644.1"/>
    </source>
</evidence>
<name>A0A371E3N6_MUCPR</name>
<protein>
    <recommendedName>
        <fullName evidence="4">Folate-biopterin transporter 1, chloroplastic</fullName>
    </recommendedName>
</protein>
<evidence type="ECO:0008006" key="4">
    <source>
        <dbReference type="Google" id="ProtNLM"/>
    </source>
</evidence>